<gene>
    <name evidence="2" type="ORF">BGZ99_006663</name>
</gene>
<protein>
    <submittedName>
        <fullName evidence="2">Uncharacterized protein</fullName>
    </submittedName>
</protein>
<feature type="region of interest" description="Disordered" evidence="1">
    <location>
        <begin position="356"/>
        <end position="390"/>
    </location>
</feature>
<evidence type="ECO:0000313" key="3">
    <source>
        <dbReference type="Proteomes" id="UP000738325"/>
    </source>
</evidence>
<dbReference type="Pfam" id="PF12505">
    <property type="entry name" value="DUF3712"/>
    <property type="match status" value="1"/>
</dbReference>
<comment type="caution">
    <text evidence="2">The sequence shown here is derived from an EMBL/GenBank/DDBJ whole genome shotgun (WGS) entry which is preliminary data.</text>
</comment>
<dbReference type="InterPro" id="IPR022185">
    <property type="entry name" value="DUF3712"/>
</dbReference>
<evidence type="ECO:0000313" key="2">
    <source>
        <dbReference type="EMBL" id="KAG0316800.1"/>
    </source>
</evidence>
<organism evidence="2 3">
    <name type="scientific">Dissophora globulifera</name>
    <dbReference type="NCBI Taxonomy" id="979702"/>
    <lineage>
        <taxon>Eukaryota</taxon>
        <taxon>Fungi</taxon>
        <taxon>Fungi incertae sedis</taxon>
        <taxon>Mucoromycota</taxon>
        <taxon>Mortierellomycotina</taxon>
        <taxon>Mortierellomycetes</taxon>
        <taxon>Mortierellales</taxon>
        <taxon>Mortierellaceae</taxon>
        <taxon>Dissophora</taxon>
    </lineage>
</organism>
<name>A0A9P6US29_9FUNG</name>
<feature type="compositionally biased region" description="Polar residues" evidence="1">
    <location>
        <begin position="368"/>
        <end position="381"/>
    </location>
</feature>
<dbReference type="OrthoDB" id="10039566at2759"/>
<evidence type="ECO:0000256" key="1">
    <source>
        <dbReference type="SAM" id="MobiDB-lite"/>
    </source>
</evidence>
<dbReference type="Proteomes" id="UP000738325">
    <property type="component" value="Unassembled WGS sequence"/>
</dbReference>
<keyword evidence="3" id="KW-1185">Reference proteome</keyword>
<dbReference type="AlphaFoldDB" id="A0A9P6US29"/>
<reference evidence="2" key="1">
    <citation type="journal article" date="2020" name="Fungal Divers.">
        <title>Resolving the Mortierellaceae phylogeny through synthesis of multi-gene phylogenetics and phylogenomics.</title>
        <authorList>
            <person name="Vandepol N."/>
            <person name="Liber J."/>
            <person name="Desiro A."/>
            <person name="Na H."/>
            <person name="Kennedy M."/>
            <person name="Barry K."/>
            <person name="Grigoriev I.V."/>
            <person name="Miller A.N."/>
            <person name="O'Donnell K."/>
            <person name="Stajich J.E."/>
            <person name="Bonito G."/>
        </authorList>
    </citation>
    <scope>NUCLEOTIDE SEQUENCE</scope>
    <source>
        <strain evidence="2">REB-010B</strain>
    </source>
</reference>
<accession>A0A9P6US29</accession>
<proteinExistence type="predicted"/>
<sequence>MGLRGTTDSILDLGALGMVEVKGIVIDVFAPVAGLQGLKQVDFIASLSATFDLDTAAVILNAFVDIHNPSNLTLNIGDLHLTAVSDYVSATKAGYALIKSLTLVPGDNRLVATSAVSFNDPAGGDLAIAILSSTDPIPFLMIALDDATSNVALNAGLNQLQTSVLLPPGLLEKAPANPPYSTTDMALKFLPTTVDDGLVQMTMKFLNPFIGSGYSFLHMINPHDSDADPRGVIKGSSKVFELLDDLTFSLSGNNTATVTFNIKLHADPTLDRSFYQSLVTESASGNVQLIMNFNPVITLGQDPTEYAPFWTSQIIASGTGGVIPFKAGSDFGLILDWYDKQFPAIVAVPTVATPSPTSTTDVAMPTSLAASPSPVATSTTDPAPPAITVV</sequence>
<dbReference type="EMBL" id="JAAAIP010000458">
    <property type="protein sequence ID" value="KAG0316800.1"/>
    <property type="molecule type" value="Genomic_DNA"/>
</dbReference>